<proteinExistence type="predicted"/>
<feature type="compositionally biased region" description="Polar residues" evidence="1">
    <location>
        <begin position="1"/>
        <end position="16"/>
    </location>
</feature>
<dbReference type="RefSeq" id="WP_176937305.1">
    <property type="nucleotide sequence ID" value="NZ_FMZW01000101.1"/>
</dbReference>
<protein>
    <submittedName>
        <fullName evidence="2">Uncharacterized protein</fullName>
    </submittedName>
</protein>
<reference evidence="2 3" key="1">
    <citation type="submission" date="2016-10" db="EMBL/GenBank/DDBJ databases">
        <authorList>
            <person name="de Groot N.N."/>
        </authorList>
    </citation>
    <scope>NUCLEOTIDE SEQUENCE [LARGE SCALE GENOMIC DNA]</scope>
    <source>
        <strain evidence="2 3">R5</strain>
    </source>
</reference>
<feature type="region of interest" description="Disordered" evidence="1">
    <location>
        <begin position="1"/>
        <end position="37"/>
    </location>
</feature>
<dbReference type="AlphaFoldDB" id="A0A1G7QNY0"/>
<gene>
    <name evidence="2" type="ORF">SAMN05216337_11018</name>
</gene>
<sequence length="63" mass="7398">MALSDKISSFWNAKQSDSPKAREFVKESYKKAGGRPTPELERVYGEYLRYERDKTTPKKDRAR</sequence>
<name>A0A1G7QNY0_9BRAD</name>
<accession>A0A1G7QNY0</accession>
<evidence type="ECO:0000256" key="1">
    <source>
        <dbReference type="SAM" id="MobiDB-lite"/>
    </source>
</evidence>
<feature type="compositionally biased region" description="Basic and acidic residues" evidence="1">
    <location>
        <begin position="17"/>
        <end position="30"/>
    </location>
</feature>
<dbReference type="EMBL" id="FMZW01000101">
    <property type="protein sequence ID" value="SDG00225.1"/>
    <property type="molecule type" value="Genomic_DNA"/>
</dbReference>
<evidence type="ECO:0000313" key="3">
    <source>
        <dbReference type="Proteomes" id="UP000199245"/>
    </source>
</evidence>
<evidence type="ECO:0000313" key="2">
    <source>
        <dbReference type="EMBL" id="SDG00225.1"/>
    </source>
</evidence>
<dbReference type="Proteomes" id="UP000199245">
    <property type="component" value="Unassembled WGS sequence"/>
</dbReference>
<organism evidence="2 3">
    <name type="scientific">Bradyrhizobium brasilense</name>
    <dbReference type="NCBI Taxonomy" id="1419277"/>
    <lineage>
        <taxon>Bacteria</taxon>
        <taxon>Pseudomonadati</taxon>
        <taxon>Pseudomonadota</taxon>
        <taxon>Alphaproteobacteria</taxon>
        <taxon>Hyphomicrobiales</taxon>
        <taxon>Nitrobacteraceae</taxon>
        <taxon>Bradyrhizobium</taxon>
    </lineage>
</organism>